<feature type="region of interest" description="Disordered" evidence="1">
    <location>
        <begin position="66"/>
        <end position="88"/>
    </location>
</feature>
<comment type="caution">
    <text evidence="2">The sequence shown here is derived from an EMBL/GenBank/DDBJ whole genome shotgun (WGS) entry which is preliminary data.</text>
</comment>
<evidence type="ECO:0000313" key="3">
    <source>
        <dbReference type="Proteomes" id="UP000324222"/>
    </source>
</evidence>
<dbReference type="EMBL" id="VSRR010004528">
    <property type="protein sequence ID" value="MPC39945.1"/>
    <property type="molecule type" value="Genomic_DNA"/>
</dbReference>
<proteinExistence type="predicted"/>
<protein>
    <submittedName>
        <fullName evidence="2">Uncharacterized protein</fullName>
    </submittedName>
</protein>
<dbReference type="AlphaFoldDB" id="A0A5B7F2L0"/>
<sequence>MDVATIEDVLESENQGKAVEAPPPSELTMQQLSRILAGVDTFKECITENENCSTCTQKNITRFIRTPDAATPPPPMPGLAPSAEDNDDVDFLGFEDVLQEAEDLMRDQGTNDSDGDD</sequence>
<name>A0A5B7F2L0_PORTR</name>
<dbReference type="Proteomes" id="UP000324222">
    <property type="component" value="Unassembled WGS sequence"/>
</dbReference>
<reference evidence="2 3" key="1">
    <citation type="submission" date="2019-05" db="EMBL/GenBank/DDBJ databases">
        <title>Another draft genome of Portunus trituberculatus and its Hox gene families provides insights of decapod evolution.</title>
        <authorList>
            <person name="Jeong J.-H."/>
            <person name="Song I."/>
            <person name="Kim S."/>
            <person name="Choi T."/>
            <person name="Kim D."/>
            <person name="Ryu S."/>
            <person name="Kim W."/>
        </authorList>
    </citation>
    <scope>NUCLEOTIDE SEQUENCE [LARGE SCALE GENOMIC DNA]</scope>
    <source>
        <tissue evidence="2">Muscle</tissue>
    </source>
</reference>
<organism evidence="2 3">
    <name type="scientific">Portunus trituberculatus</name>
    <name type="common">Swimming crab</name>
    <name type="synonym">Neptunus trituberculatus</name>
    <dbReference type="NCBI Taxonomy" id="210409"/>
    <lineage>
        <taxon>Eukaryota</taxon>
        <taxon>Metazoa</taxon>
        <taxon>Ecdysozoa</taxon>
        <taxon>Arthropoda</taxon>
        <taxon>Crustacea</taxon>
        <taxon>Multicrustacea</taxon>
        <taxon>Malacostraca</taxon>
        <taxon>Eumalacostraca</taxon>
        <taxon>Eucarida</taxon>
        <taxon>Decapoda</taxon>
        <taxon>Pleocyemata</taxon>
        <taxon>Brachyura</taxon>
        <taxon>Eubrachyura</taxon>
        <taxon>Portunoidea</taxon>
        <taxon>Portunidae</taxon>
        <taxon>Portuninae</taxon>
        <taxon>Portunus</taxon>
    </lineage>
</organism>
<accession>A0A5B7F2L0</accession>
<evidence type="ECO:0000256" key="1">
    <source>
        <dbReference type="SAM" id="MobiDB-lite"/>
    </source>
</evidence>
<feature type="region of interest" description="Disordered" evidence="1">
    <location>
        <begin position="1"/>
        <end position="25"/>
    </location>
</feature>
<gene>
    <name evidence="2" type="ORF">E2C01_033498</name>
</gene>
<evidence type="ECO:0000313" key="2">
    <source>
        <dbReference type="EMBL" id="MPC39945.1"/>
    </source>
</evidence>
<keyword evidence="3" id="KW-1185">Reference proteome</keyword>